<dbReference type="EMBL" id="AVOT02010887">
    <property type="protein sequence ID" value="MBW0491053.1"/>
    <property type="molecule type" value="Genomic_DNA"/>
</dbReference>
<reference evidence="1" key="1">
    <citation type="submission" date="2021-03" db="EMBL/GenBank/DDBJ databases">
        <title>Draft genome sequence of rust myrtle Austropuccinia psidii MF-1, a brazilian biotype.</title>
        <authorList>
            <person name="Quecine M.C."/>
            <person name="Pachon D.M.R."/>
            <person name="Bonatelli M.L."/>
            <person name="Correr F.H."/>
            <person name="Franceschini L.M."/>
            <person name="Leite T.F."/>
            <person name="Margarido G.R.A."/>
            <person name="Almeida C.A."/>
            <person name="Ferrarezi J.A."/>
            <person name="Labate C.A."/>
        </authorList>
    </citation>
    <scope>NUCLEOTIDE SEQUENCE</scope>
    <source>
        <strain evidence="1">MF-1</strain>
    </source>
</reference>
<evidence type="ECO:0000313" key="1">
    <source>
        <dbReference type="EMBL" id="MBW0491053.1"/>
    </source>
</evidence>
<keyword evidence="2" id="KW-1185">Reference proteome</keyword>
<dbReference type="InterPro" id="IPR036397">
    <property type="entry name" value="RNaseH_sf"/>
</dbReference>
<gene>
    <name evidence="1" type="ORF">O181_030768</name>
</gene>
<name>A0A9Q3CYB0_9BASI</name>
<protein>
    <recommendedName>
        <fullName evidence="3">Integrase catalytic domain-containing protein</fullName>
    </recommendedName>
</protein>
<dbReference type="InterPro" id="IPR012337">
    <property type="entry name" value="RNaseH-like_sf"/>
</dbReference>
<evidence type="ECO:0000313" key="2">
    <source>
        <dbReference type="Proteomes" id="UP000765509"/>
    </source>
</evidence>
<dbReference type="Gene3D" id="3.30.420.10">
    <property type="entry name" value="Ribonuclease H-like superfamily/Ribonuclease H"/>
    <property type="match status" value="1"/>
</dbReference>
<dbReference type="Proteomes" id="UP000765509">
    <property type="component" value="Unassembled WGS sequence"/>
</dbReference>
<sequence>MTHIQEPESPWEVFYIDWVTEIPPSGDRGYDNCSLVVEEYRNTPPFSPLYADDTAMDITTLLWNRCISHSGIFNNVISDRDPKFTSEL</sequence>
<accession>A0A9Q3CYB0</accession>
<organism evidence="1 2">
    <name type="scientific">Austropuccinia psidii MF-1</name>
    <dbReference type="NCBI Taxonomy" id="1389203"/>
    <lineage>
        <taxon>Eukaryota</taxon>
        <taxon>Fungi</taxon>
        <taxon>Dikarya</taxon>
        <taxon>Basidiomycota</taxon>
        <taxon>Pucciniomycotina</taxon>
        <taxon>Pucciniomycetes</taxon>
        <taxon>Pucciniales</taxon>
        <taxon>Sphaerophragmiaceae</taxon>
        <taxon>Austropuccinia</taxon>
    </lineage>
</organism>
<dbReference type="SUPFAM" id="SSF53098">
    <property type="entry name" value="Ribonuclease H-like"/>
    <property type="match status" value="1"/>
</dbReference>
<dbReference type="OrthoDB" id="2273864at2759"/>
<dbReference type="AlphaFoldDB" id="A0A9Q3CYB0"/>
<evidence type="ECO:0008006" key="3">
    <source>
        <dbReference type="Google" id="ProtNLM"/>
    </source>
</evidence>
<dbReference type="GO" id="GO:0003676">
    <property type="term" value="F:nucleic acid binding"/>
    <property type="evidence" value="ECO:0007669"/>
    <property type="project" value="InterPro"/>
</dbReference>
<comment type="caution">
    <text evidence="1">The sequence shown here is derived from an EMBL/GenBank/DDBJ whole genome shotgun (WGS) entry which is preliminary data.</text>
</comment>
<proteinExistence type="predicted"/>